<name>A0A8B7PLT7_HYAAZ</name>
<feature type="region of interest" description="Disordered" evidence="1">
    <location>
        <begin position="620"/>
        <end position="680"/>
    </location>
</feature>
<evidence type="ECO:0000256" key="1">
    <source>
        <dbReference type="SAM" id="MobiDB-lite"/>
    </source>
</evidence>
<sequence>MGVDIAPPFQHTSLPLPSPVHDYVTAEATILVGVLVVFYLTVILLLFGSNLACPRSLFPSSPAVKKAGAETVENNHSDCDTCIDIERGHPTLEGENRNVGNEFGENSERAASSKIYRGNRNSGLKYDYCSIDAEDDFGSNVSHVETCKMCQQEAIESDEFVDTDDSDDDEDYSYDDTLVVDRKGEYSISYYKKQCNDIDEINWNVRSDPQGNYSSDVRQCRCVEPRYAEIVGGQQDYNRYKNLYRIENQETMAIRQEKLRNLEQQLRAHSRPVPFEENPTEIHREKVSCECLHALPRSSSASDKMSGHLRSKLGMPSRAMRAPKLNESLAQVHYPPHNRPNYLESHSMVCKCTTLLHTDTYIGHPKKYGPVNTNRNEFVYKQSRNCGLCDDLCVTCSETKGIKGAENNTKYEKCDNFTTSRRFLQQDTADTRTLASRRHSVTTQLNRWASSYESPPGHRLTMPSNSGNNGPSSLKNSTSDSFLSNHVKSCKVCSDLSVSKMENAHGRTVHLISMPPSHTSSFIQKETATPVHESQRLLKISSPEINGNILSKINGEQIKEFNPQKNKSKAPMDSAVKNEQDVDMKLSTPLTQEDKVAMFSKLHHSVSPDEKCEVKSTEIEKTKDEDATQHANLTDNVPKKATESSVDPNKFPDYSKDSKADRPSSSQLKSVREAASSQRTAIKDSLDLEVVLLEERSGHVATHLASV</sequence>
<feature type="transmembrane region" description="Helical" evidence="2">
    <location>
        <begin position="23"/>
        <end position="47"/>
    </location>
</feature>
<reference evidence="4" key="1">
    <citation type="submission" date="2025-08" db="UniProtKB">
        <authorList>
            <consortium name="RefSeq"/>
        </authorList>
    </citation>
    <scope>IDENTIFICATION</scope>
    <source>
        <tissue evidence="4">Whole organism</tissue>
    </source>
</reference>
<dbReference type="KEGG" id="hazt:108681804"/>
<dbReference type="GeneID" id="108681804"/>
<keyword evidence="2" id="KW-0472">Membrane</keyword>
<keyword evidence="2" id="KW-0812">Transmembrane</keyword>
<feature type="compositionally biased region" description="Basic and acidic residues" evidence="1">
    <location>
        <begin position="653"/>
        <end position="662"/>
    </location>
</feature>
<feature type="compositionally biased region" description="Polar residues" evidence="1">
    <location>
        <begin position="441"/>
        <end position="453"/>
    </location>
</feature>
<evidence type="ECO:0000256" key="2">
    <source>
        <dbReference type="SAM" id="Phobius"/>
    </source>
</evidence>
<proteinExistence type="predicted"/>
<evidence type="ECO:0000313" key="4">
    <source>
        <dbReference type="RefSeq" id="XP_018026367.1"/>
    </source>
</evidence>
<feature type="compositionally biased region" description="Low complexity" evidence="1">
    <location>
        <begin position="463"/>
        <end position="473"/>
    </location>
</feature>
<organism evidence="3 4">
    <name type="scientific">Hyalella azteca</name>
    <name type="common">Amphipod</name>
    <dbReference type="NCBI Taxonomy" id="294128"/>
    <lineage>
        <taxon>Eukaryota</taxon>
        <taxon>Metazoa</taxon>
        <taxon>Ecdysozoa</taxon>
        <taxon>Arthropoda</taxon>
        <taxon>Crustacea</taxon>
        <taxon>Multicrustacea</taxon>
        <taxon>Malacostraca</taxon>
        <taxon>Eumalacostraca</taxon>
        <taxon>Peracarida</taxon>
        <taxon>Amphipoda</taxon>
        <taxon>Senticaudata</taxon>
        <taxon>Talitrida</taxon>
        <taxon>Talitroidea</taxon>
        <taxon>Hyalellidae</taxon>
        <taxon>Hyalella</taxon>
    </lineage>
</organism>
<dbReference type="RefSeq" id="XP_018026367.1">
    <property type="nucleotide sequence ID" value="XM_018170878.2"/>
</dbReference>
<dbReference type="OrthoDB" id="10519741at2759"/>
<keyword evidence="3" id="KW-1185">Reference proteome</keyword>
<protein>
    <submittedName>
        <fullName evidence="4">Uncharacterized protein LOC108681804</fullName>
    </submittedName>
</protein>
<dbReference type="AlphaFoldDB" id="A0A8B7PLT7"/>
<dbReference type="Proteomes" id="UP000694843">
    <property type="component" value="Unplaced"/>
</dbReference>
<evidence type="ECO:0000313" key="3">
    <source>
        <dbReference type="Proteomes" id="UP000694843"/>
    </source>
</evidence>
<feature type="region of interest" description="Disordered" evidence="1">
    <location>
        <begin position="428"/>
        <end position="480"/>
    </location>
</feature>
<feature type="compositionally biased region" description="Polar residues" evidence="1">
    <location>
        <begin position="663"/>
        <end position="680"/>
    </location>
</feature>
<keyword evidence="2" id="KW-1133">Transmembrane helix</keyword>
<accession>A0A8B7PLT7</accession>
<gene>
    <name evidence="4" type="primary">LOC108681804</name>
</gene>